<dbReference type="PRINTS" id="PR00789">
    <property type="entry name" value="OSIALOPTASE"/>
</dbReference>
<evidence type="ECO:0000313" key="9">
    <source>
        <dbReference type="Proteomes" id="UP000675881"/>
    </source>
</evidence>
<evidence type="ECO:0000256" key="5">
    <source>
        <dbReference type="ARBA" id="ARBA00023315"/>
    </source>
</evidence>
<dbReference type="PANTHER" id="PTHR21705">
    <property type="entry name" value="RAI16 PROTEIN-RELATED"/>
    <property type="match status" value="1"/>
</dbReference>
<proteinExistence type="inferred from homology"/>
<dbReference type="Pfam" id="PF19311">
    <property type="entry name" value="KELAA"/>
    <property type="match status" value="1"/>
</dbReference>
<dbReference type="GO" id="GO:0008033">
    <property type="term" value="P:tRNA processing"/>
    <property type="evidence" value="ECO:0007669"/>
    <property type="project" value="UniProtKB-KW"/>
</dbReference>
<dbReference type="Pfam" id="PF00814">
    <property type="entry name" value="TsaD"/>
    <property type="match status" value="2"/>
</dbReference>
<dbReference type="InterPro" id="IPR045668">
    <property type="entry name" value="FHIP_KELAA_motif"/>
</dbReference>
<keyword evidence="4" id="KW-0479">Metal-binding</keyword>
<dbReference type="GO" id="GO:0046872">
    <property type="term" value="F:metal ion binding"/>
    <property type="evidence" value="ECO:0007669"/>
    <property type="project" value="UniProtKB-KW"/>
</dbReference>
<dbReference type="InterPro" id="IPR002075">
    <property type="entry name" value="NTF2_dom"/>
</dbReference>
<keyword evidence="2" id="KW-0808">Transferase</keyword>
<evidence type="ECO:0000256" key="7">
    <source>
        <dbReference type="ARBA" id="ARBA00048117"/>
    </source>
</evidence>
<dbReference type="EC" id="2.3.1.234" evidence="1"/>
<dbReference type="SUPFAM" id="SSF53067">
    <property type="entry name" value="Actin-like ATPase domain"/>
    <property type="match status" value="2"/>
</dbReference>
<dbReference type="InterPro" id="IPR017861">
    <property type="entry name" value="KAE1/TsaD"/>
</dbReference>
<name>A0A7R8D2R5_LEPSM</name>
<dbReference type="InterPro" id="IPR000905">
    <property type="entry name" value="Gcp-like_dom"/>
</dbReference>
<evidence type="ECO:0000313" key="8">
    <source>
        <dbReference type="EMBL" id="CAF2976645.1"/>
    </source>
</evidence>
<dbReference type="Gene3D" id="3.10.450.50">
    <property type="match status" value="1"/>
</dbReference>
<dbReference type="Gene3D" id="3.30.420.40">
    <property type="match status" value="1"/>
</dbReference>
<dbReference type="GO" id="GO:0061711">
    <property type="term" value="F:tRNA N(6)-L-threonylcarbamoyladenine synthase activity"/>
    <property type="evidence" value="ECO:0007669"/>
    <property type="project" value="UniProtKB-EC"/>
</dbReference>
<evidence type="ECO:0000256" key="2">
    <source>
        <dbReference type="ARBA" id="ARBA00022679"/>
    </source>
</evidence>
<keyword evidence="3" id="KW-0819">tRNA processing</keyword>
<dbReference type="InterPro" id="IPR018222">
    <property type="entry name" value="Nuclear_transport_factor_2_euk"/>
</dbReference>
<dbReference type="PANTHER" id="PTHR21705:SF11">
    <property type="entry name" value="FHIP FAMILY PROTEIN CG3558"/>
    <property type="match status" value="1"/>
</dbReference>
<sequence length="1057" mass="120095">MGDDPKKSAVELATGTAQQFMKLYYERMDTNRHKIGKIYLDNATMSWNGTKQEGVQGVQSFLLEKVPSSEHELHSLDAHPVMDFAVDGQTTVIVQAAGNVKYPSQKPNNSHKTLFLLHKRMNVYRNGTRKPTFVTFTFCSLWEQLRNITSKTLLPNYDDIIICINLVDQMVHLLQLEILEEQLGYPCLQLIMKENIPAHILGTSRMPVHIDLQEKLQLHLLRLYLTIFEKPSIFESFLPCESISKPLFELLSELDENNNNNNINDAMNQNLNFSSKNCVNDLQVINLMKSDSTKISKNSVMPFRFLTKFIHNDKWIGQQARDAMLGCVSLSERVPDLDYYISEYTDFCPVLATGLSALYSSLPRRFSLGNDSCSLTDADIVAHSPLRSFFTNVLDLVHMVFLVPVLGPSLTQSYDEELISATAYCDLCIRATNSHLLGLFLKFLFTSNIEEIPIIDILTQRLQVKNKLSLVTLKLFYSLIDLNCEDVQFWLILKYLVPLSHILPPHRACIIQPDLHSRASEKFLALVPICCQRENSEEQDMNQSRKRSIRLPCCCYTYYLHDARLSVRYNLERTKFWVFPYDGVNPSVKGCNNSYSQECVAEGRRIRYNSILSQSQPNLKKLEQDESKFSRSLDNFTYSYDNWDYSKKEVVKDEEIPVKVLGPFLETLFDRVESMVSNGLTANLLITSIISRLAAYPQPLLKTILLHPDPIFQPWVRNLFKSIMTLKQHIDDTMPSLEGSDEALIEARRYLNNRIHSVDSDNSSLKKSQEIKPRRSLSNTFSSHFSEENPNLVILNYEVQNYAMTAIIMEDWLKELSAIAHEQSVLQKELSFQFDMARTVMLCPRGYYWSFLSKRAYILGIESSCDDTGAALLDSNGKVLGESLRIQSSSRFGGVIPSIAMGRHARALPQVVDTAMGSTSFSSLRAIAISNQPGLKGLKSKSIEMASGLSQRDQVSDFCAIQLMTDRKLVVSGGVACNKTLRSYIDKIASTYGYDTYYPPPQYCTDNGLMIAWNGIEKMRAGWEMVQPKNALSIQPLPRGKFGTNISDSVIEKNISF</sequence>
<evidence type="ECO:0000256" key="4">
    <source>
        <dbReference type="ARBA" id="ARBA00022723"/>
    </source>
</evidence>
<dbReference type="InterPro" id="IPR032710">
    <property type="entry name" value="NTF2-like_dom_sf"/>
</dbReference>
<dbReference type="Pfam" id="PF02136">
    <property type="entry name" value="NTF2"/>
    <property type="match status" value="1"/>
</dbReference>
<keyword evidence="9" id="KW-1185">Reference proteome</keyword>
<keyword evidence="5" id="KW-0012">Acyltransferase</keyword>
<accession>A0A7R8D2R5</accession>
<dbReference type="Pfam" id="PF10257">
    <property type="entry name" value="RAI16-like"/>
    <property type="match status" value="2"/>
</dbReference>
<evidence type="ECO:0000256" key="1">
    <source>
        <dbReference type="ARBA" id="ARBA00012156"/>
    </source>
</evidence>
<dbReference type="InterPro" id="IPR045669">
    <property type="entry name" value="FHIP_C"/>
</dbReference>
<dbReference type="EMBL" id="HG994585">
    <property type="protein sequence ID" value="CAF2976645.1"/>
    <property type="molecule type" value="Genomic_DNA"/>
</dbReference>
<gene>
    <name evidence="8" type="ORF">LSAA_11071</name>
</gene>
<organism evidence="8 9">
    <name type="scientific">Lepeophtheirus salmonis</name>
    <name type="common">Salmon louse</name>
    <name type="synonym">Caligus salmonis</name>
    <dbReference type="NCBI Taxonomy" id="72036"/>
    <lineage>
        <taxon>Eukaryota</taxon>
        <taxon>Metazoa</taxon>
        <taxon>Ecdysozoa</taxon>
        <taxon>Arthropoda</taxon>
        <taxon>Crustacea</taxon>
        <taxon>Multicrustacea</taxon>
        <taxon>Hexanauplia</taxon>
        <taxon>Copepoda</taxon>
        <taxon>Siphonostomatoida</taxon>
        <taxon>Caligidae</taxon>
        <taxon>Lepeophtheirus</taxon>
    </lineage>
</organism>
<comment type="catalytic activity">
    <reaction evidence="7">
        <text>L-threonylcarbamoyladenylate + adenosine(37) in tRNA = N(6)-L-threonylcarbamoyladenosine(37) in tRNA + AMP + H(+)</text>
        <dbReference type="Rhea" id="RHEA:37059"/>
        <dbReference type="Rhea" id="RHEA-COMP:10162"/>
        <dbReference type="Rhea" id="RHEA-COMP:10163"/>
        <dbReference type="ChEBI" id="CHEBI:15378"/>
        <dbReference type="ChEBI" id="CHEBI:73682"/>
        <dbReference type="ChEBI" id="CHEBI:74411"/>
        <dbReference type="ChEBI" id="CHEBI:74418"/>
        <dbReference type="ChEBI" id="CHEBI:456215"/>
        <dbReference type="EC" id="2.3.1.234"/>
    </reaction>
</comment>
<dbReference type="OrthoDB" id="25408at2759"/>
<dbReference type="PROSITE" id="PS50177">
    <property type="entry name" value="NTF2_DOMAIN"/>
    <property type="match status" value="1"/>
</dbReference>
<evidence type="ECO:0000256" key="6">
    <source>
        <dbReference type="ARBA" id="ARBA00024336"/>
    </source>
</evidence>
<dbReference type="InterPro" id="IPR043129">
    <property type="entry name" value="ATPase_NBD"/>
</dbReference>
<evidence type="ECO:0000256" key="3">
    <source>
        <dbReference type="ARBA" id="ARBA00022694"/>
    </source>
</evidence>
<dbReference type="SUPFAM" id="SSF54427">
    <property type="entry name" value="NTF2-like"/>
    <property type="match status" value="1"/>
</dbReference>
<dbReference type="InterPro" id="IPR019384">
    <property type="entry name" value="FHIP"/>
</dbReference>
<dbReference type="Proteomes" id="UP000675881">
    <property type="component" value="Chromosome 6"/>
</dbReference>
<dbReference type="Pfam" id="PF19314">
    <property type="entry name" value="DUF5917"/>
    <property type="match status" value="1"/>
</dbReference>
<dbReference type="AlphaFoldDB" id="A0A7R8D2R5"/>
<protein>
    <recommendedName>
        <fullName evidence="1">N(6)-L-threonylcarbamoyladenine synthase</fullName>
        <ecNumber evidence="1">2.3.1.234</ecNumber>
    </recommendedName>
</protein>
<reference evidence="8" key="1">
    <citation type="submission" date="2021-02" db="EMBL/GenBank/DDBJ databases">
        <authorList>
            <person name="Bekaert M."/>
        </authorList>
    </citation>
    <scope>NUCLEOTIDE SEQUENCE</scope>
    <source>
        <strain evidence="8">IoA-00</strain>
    </source>
</reference>
<comment type="similarity">
    <text evidence="6">Belongs to the FHIP family.</text>
</comment>